<proteinExistence type="predicted"/>
<gene>
    <name evidence="2" type="ORF">OP8BY_2373</name>
</gene>
<dbReference type="AlphaFoldDB" id="A0A3E2BJL1"/>
<evidence type="ECO:0000313" key="2">
    <source>
        <dbReference type="EMBL" id="RFT14796.1"/>
    </source>
</evidence>
<protein>
    <recommendedName>
        <fullName evidence="4">C2H2-type domain-containing protein</fullName>
    </recommendedName>
</protein>
<keyword evidence="1" id="KW-1133">Transmembrane helix</keyword>
<accession>A0A3E2BJL1</accession>
<evidence type="ECO:0008006" key="4">
    <source>
        <dbReference type="Google" id="ProtNLM"/>
    </source>
</evidence>
<name>A0A3E2BJL1_9BACT</name>
<keyword evidence="1" id="KW-0472">Membrane</keyword>
<evidence type="ECO:0000313" key="3">
    <source>
        <dbReference type="Proteomes" id="UP000257323"/>
    </source>
</evidence>
<keyword evidence="1" id="KW-0812">Transmembrane</keyword>
<comment type="caution">
    <text evidence="2">The sequence shown here is derived from an EMBL/GenBank/DDBJ whole genome shotgun (WGS) entry which is preliminary data.</text>
</comment>
<reference evidence="2 3" key="1">
    <citation type="submission" date="2018-08" db="EMBL/GenBank/DDBJ databases">
        <title>Genome analysis of the thermophilic bacterium of the candidate phylum Aminicenantes from deep subsurface aquifer revealed its physiology and ecological role.</title>
        <authorList>
            <person name="Kadnikov V.V."/>
            <person name="Mardanov A.V."/>
            <person name="Beletsky A.V."/>
            <person name="Karnachuk O.V."/>
            <person name="Ravin N.V."/>
        </authorList>
    </citation>
    <scope>NUCLEOTIDE SEQUENCE [LARGE SCALE GENOMIC DNA]</scope>
    <source>
        <strain evidence="2">BY38</strain>
    </source>
</reference>
<organism evidence="2 3">
    <name type="scientific">Candidatus Saccharicenans subterraneus</name>
    <dbReference type="NCBI Taxonomy" id="2508984"/>
    <lineage>
        <taxon>Bacteria</taxon>
        <taxon>Candidatus Aminicenantota</taxon>
        <taxon>Candidatus Aminicenantia</taxon>
        <taxon>Candidatus Aminicenantales</taxon>
        <taxon>Candidatus Saccharicenantaceae</taxon>
        <taxon>Candidatus Saccharicenans</taxon>
    </lineage>
</organism>
<dbReference type="EMBL" id="QUAH01000019">
    <property type="protein sequence ID" value="RFT14796.1"/>
    <property type="molecule type" value="Genomic_DNA"/>
</dbReference>
<evidence type="ECO:0000256" key="1">
    <source>
        <dbReference type="SAM" id="Phobius"/>
    </source>
</evidence>
<sequence length="101" mass="12244">MKIQNFHLHLRRLDEHKCPRCGEQLERRPRRLWQKAVSFALPLRHYRCDGCNRRFFAFSPRWNRMHIAEKFVRSLATVAVLLIVLFASLILLWEIMIRLMA</sequence>
<dbReference type="Proteomes" id="UP000257323">
    <property type="component" value="Unassembled WGS sequence"/>
</dbReference>
<feature type="transmembrane region" description="Helical" evidence="1">
    <location>
        <begin position="71"/>
        <end position="93"/>
    </location>
</feature>